<dbReference type="PANTHER" id="PTHR23120">
    <property type="entry name" value="MAESTRO-RELATED HEAT DOMAIN-CONTAINING"/>
    <property type="match status" value="1"/>
</dbReference>
<feature type="domain" description="MROH2B-like HEAT-repeats" evidence="1">
    <location>
        <begin position="2"/>
        <end position="214"/>
    </location>
</feature>
<sequence>MSVDLPAPQKLLARLLVLMSSPYKDEGHGIAMLNLLKTLSQSIAPSMANMWELEIPLLVKYLEVYMLCTNHLALSKGAQEHTEFTWNQKTWEDKLIQFLRNSLKKTRGSNWSLRLSKELNNQIESFDSPSLEKGFLYRALSFTLATGLEADKVEVLLLELLYKTDYSNDFDREGVILCFGLCARGQAKTVLGMLHDFEERIQESEQFWQIGAWQACMATMFQCVHFWGWKALESSTDHSDVAAPKEMTGFQMTLCSVLVRKLRQGPAPGAWGFIL</sequence>
<proteinExistence type="predicted"/>
<dbReference type="Pfam" id="PF23210">
    <property type="entry name" value="HEAT_Maestro_2"/>
    <property type="match status" value="1"/>
</dbReference>
<comment type="caution">
    <text evidence="2">The sequence shown here is derived from an EMBL/GenBank/DDBJ whole genome shotgun (WGS) entry which is preliminary data.</text>
</comment>
<dbReference type="InterPro" id="IPR045206">
    <property type="entry name" value="Maestro_heat-like_prot"/>
</dbReference>
<gene>
    <name evidence="2" type="ORF">E5288_WYG006322</name>
</gene>
<accession>A0A6B0QR91</accession>
<evidence type="ECO:0000313" key="3">
    <source>
        <dbReference type="Proteomes" id="UP000322234"/>
    </source>
</evidence>
<dbReference type="PANTHER" id="PTHR23120:SF14">
    <property type="entry name" value="MAESTRO HEAT-LIKE REPEAT-CONTAINING PROTEIN FAMILY MEMBER 2A"/>
    <property type="match status" value="1"/>
</dbReference>
<evidence type="ECO:0000259" key="1">
    <source>
        <dbReference type="Pfam" id="PF23210"/>
    </source>
</evidence>
<dbReference type="AlphaFoldDB" id="A0A6B0QR91"/>
<dbReference type="InterPro" id="IPR055408">
    <property type="entry name" value="HEAT_MROH2B-like"/>
</dbReference>
<dbReference type="EMBL" id="VBQZ03000004">
    <property type="protein sequence ID" value="MXQ80408.1"/>
    <property type="molecule type" value="Genomic_DNA"/>
</dbReference>
<dbReference type="GO" id="GO:0005737">
    <property type="term" value="C:cytoplasm"/>
    <property type="evidence" value="ECO:0007669"/>
    <property type="project" value="TreeGrafter"/>
</dbReference>
<protein>
    <recommendedName>
        <fullName evidence="1">MROH2B-like HEAT-repeats domain-containing protein</fullName>
    </recommendedName>
</protein>
<keyword evidence="3" id="KW-1185">Reference proteome</keyword>
<name>A0A6B0QR91_9CETA</name>
<reference evidence="2" key="1">
    <citation type="submission" date="2019-10" db="EMBL/GenBank/DDBJ databases">
        <title>The sequence and de novo assembly of the wild yak genome.</title>
        <authorList>
            <person name="Liu Y."/>
        </authorList>
    </citation>
    <scope>NUCLEOTIDE SEQUENCE [LARGE SCALE GENOMIC DNA]</scope>
    <source>
        <strain evidence="2">WY2019</strain>
    </source>
</reference>
<dbReference type="Proteomes" id="UP000322234">
    <property type="component" value="Unassembled WGS sequence"/>
</dbReference>
<evidence type="ECO:0000313" key="2">
    <source>
        <dbReference type="EMBL" id="MXQ80408.1"/>
    </source>
</evidence>
<organism evidence="2 3">
    <name type="scientific">Bos mutus</name>
    <name type="common">wild yak</name>
    <dbReference type="NCBI Taxonomy" id="72004"/>
    <lineage>
        <taxon>Eukaryota</taxon>
        <taxon>Metazoa</taxon>
        <taxon>Chordata</taxon>
        <taxon>Craniata</taxon>
        <taxon>Vertebrata</taxon>
        <taxon>Euteleostomi</taxon>
        <taxon>Mammalia</taxon>
        <taxon>Eutheria</taxon>
        <taxon>Laurasiatheria</taxon>
        <taxon>Artiodactyla</taxon>
        <taxon>Ruminantia</taxon>
        <taxon>Pecora</taxon>
        <taxon>Bovidae</taxon>
        <taxon>Bovinae</taxon>
        <taxon>Bos</taxon>
    </lineage>
</organism>